<dbReference type="RefSeq" id="WP_008082188.1">
    <property type="nucleotide sequence ID" value="NC_013926.1"/>
</dbReference>
<dbReference type="Pfam" id="PF03874">
    <property type="entry name" value="RNA_pol_Rpb4"/>
    <property type="match status" value="1"/>
</dbReference>
<dbReference type="EC" id="2.7.7.6" evidence="1"/>
<dbReference type="OrthoDB" id="25158at2157"/>
<dbReference type="GO" id="GO:0005737">
    <property type="term" value="C:cytoplasm"/>
    <property type="evidence" value="ECO:0007669"/>
    <property type="project" value="UniProtKB-SubCell"/>
</dbReference>
<dbReference type="SUPFAM" id="SSF47819">
    <property type="entry name" value="HRDC-like"/>
    <property type="match status" value="1"/>
</dbReference>
<keyword evidence="1" id="KW-0963">Cytoplasm</keyword>
<keyword evidence="1" id="KW-0804">Transcription</keyword>
<dbReference type="KEGG" id="abi:Aboo_0764"/>
<protein>
    <recommendedName>
        <fullName evidence="1">DNA-directed RNA polymerase subunit Rpo4</fullName>
        <ecNumber evidence="1">2.7.7.6</ecNumber>
    </recommendedName>
    <alternativeName>
        <fullName evidence="1">DNA-directed RNA polymerase subunit F</fullName>
    </alternativeName>
</protein>
<comment type="catalytic activity">
    <reaction evidence="1">
        <text>RNA(n) + a ribonucleoside 5'-triphosphate = RNA(n+1) + diphosphate</text>
        <dbReference type="Rhea" id="RHEA:21248"/>
        <dbReference type="Rhea" id="RHEA-COMP:14527"/>
        <dbReference type="Rhea" id="RHEA-COMP:17342"/>
        <dbReference type="ChEBI" id="CHEBI:33019"/>
        <dbReference type="ChEBI" id="CHEBI:61557"/>
        <dbReference type="ChEBI" id="CHEBI:140395"/>
        <dbReference type="EC" id="2.7.7.6"/>
    </reaction>
</comment>
<dbReference type="InterPro" id="IPR010924">
    <property type="entry name" value="Rpo4"/>
</dbReference>
<sequence>MAKYLTLAEVKDILREENEKRDLNSLQKSALAHAEEFAKLSAEDSRKLVEELMQLDFVDERHAVKIADILPIHPDQVRVLYTKEKIVLPPEDIKKILDIVAKYI</sequence>
<comment type="subcellular location">
    <subcellularLocation>
        <location evidence="1">Cytoplasm</location>
    </subcellularLocation>
</comment>
<dbReference type="InterPro" id="IPR044876">
    <property type="entry name" value="HRDC_dom_sf"/>
</dbReference>
<comment type="subunit">
    <text evidence="1">Part of the RNA polymerase complex. Forms a stalk with Rpo7 that extends from the main structure.</text>
</comment>
<dbReference type="PIRSF" id="PIRSF005053">
    <property type="entry name" value="RNA_pol_F_arch"/>
    <property type="match status" value="1"/>
</dbReference>
<keyword evidence="1" id="KW-0548">Nucleotidyltransferase</keyword>
<keyword evidence="1" id="KW-0240">DNA-directed RNA polymerase</keyword>
<proteinExistence type="inferred from homology"/>
<dbReference type="PANTHER" id="PTHR39646">
    <property type="entry name" value="RNA POLYMERASE RPB4"/>
    <property type="match status" value="1"/>
</dbReference>
<dbReference type="InterPro" id="IPR010997">
    <property type="entry name" value="HRDC-like_sf"/>
</dbReference>
<dbReference type="InterPro" id="IPR005574">
    <property type="entry name" value="Rpb4/RPC9"/>
</dbReference>
<dbReference type="HAMAP" id="MF_00864">
    <property type="entry name" value="RNApol_arch_Rpo4"/>
    <property type="match status" value="1"/>
</dbReference>
<dbReference type="HOGENOM" id="CLU_165892_0_0_2"/>
<gene>
    <name evidence="1" type="primary">rpo4</name>
    <name evidence="1" type="synonym">rpoF</name>
    <name evidence="2" type="ordered locus">Aboo_0764</name>
</gene>
<keyword evidence="1" id="KW-0808">Transferase</keyword>
<dbReference type="GeneID" id="8827713"/>
<organism evidence="2 3">
    <name type="scientific">Aciduliprofundum boonei (strain DSM 19572 / T469)</name>
    <dbReference type="NCBI Taxonomy" id="439481"/>
    <lineage>
        <taxon>Archaea</taxon>
        <taxon>Methanobacteriati</taxon>
        <taxon>Thermoplasmatota</taxon>
        <taxon>DHVE2 group</taxon>
        <taxon>Candidatus Aciduliprofundum</taxon>
    </lineage>
</organism>
<evidence type="ECO:0000313" key="2">
    <source>
        <dbReference type="EMBL" id="ADD08573.1"/>
    </source>
</evidence>
<comment type="function">
    <text evidence="1">DNA-dependent RNA polymerase (RNAP) catalyzes the transcription of DNA into RNA using the four ribonucleoside triphosphates as substrates. This subunit is less well bound than the others.</text>
</comment>
<dbReference type="GO" id="GO:0000428">
    <property type="term" value="C:DNA-directed RNA polymerase complex"/>
    <property type="evidence" value="ECO:0007669"/>
    <property type="project" value="UniProtKB-KW"/>
</dbReference>
<evidence type="ECO:0000313" key="3">
    <source>
        <dbReference type="Proteomes" id="UP000001400"/>
    </source>
</evidence>
<keyword evidence="3" id="KW-1185">Reference proteome</keyword>
<dbReference type="STRING" id="439481.Aboo_0764"/>
<dbReference type="Proteomes" id="UP000001400">
    <property type="component" value="Chromosome"/>
</dbReference>
<dbReference type="GO" id="GO:0000166">
    <property type="term" value="F:nucleotide binding"/>
    <property type="evidence" value="ECO:0007669"/>
    <property type="project" value="InterPro"/>
</dbReference>
<comment type="similarity">
    <text evidence="1">Belongs to the eukaryotic RPB4 RNA polymerase subunit family.</text>
</comment>
<name>B5I9F8_ACIB4</name>
<accession>B5I9F8</accession>
<dbReference type="Gene3D" id="6.10.140.10">
    <property type="match status" value="1"/>
</dbReference>
<dbReference type="Gene3D" id="1.10.150.80">
    <property type="entry name" value="HRDC domain"/>
    <property type="match status" value="1"/>
</dbReference>
<dbReference type="EMBL" id="CP001941">
    <property type="protein sequence ID" value="ADD08573.1"/>
    <property type="molecule type" value="Genomic_DNA"/>
</dbReference>
<evidence type="ECO:0000256" key="1">
    <source>
        <dbReference type="HAMAP-Rule" id="MF_00864"/>
    </source>
</evidence>
<dbReference type="GO" id="GO:0003899">
    <property type="term" value="F:DNA-directed RNA polymerase activity"/>
    <property type="evidence" value="ECO:0007669"/>
    <property type="project" value="UniProtKB-UniRule"/>
</dbReference>
<dbReference type="PANTHER" id="PTHR39646:SF1">
    <property type="entry name" value="DNA-DIRECTED RNA POLYMERASE SUBUNIT RPO4"/>
    <property type="match status" value="1"/>
</dbReference>
<dbReference type="eggNOG" id="arCOG01016">
    <property type="taxonomic scope" value="Archaea"/>
</dbReference>
<reference evidence="2" key="1">
    <citation type="submission" date="2010-02" db="EMBL/GenBank/DDBJ databases">
        <title>Complete sequence of Aciduliprofundum boonei T469.</title>
        <authorList>
            <consortium name="US DOE Joint Genome Institute"/>
            <person name="Lucas S."/>
            <person name="Copeland A."/>
            <person name="Lapidus A."/>
            <person name="Cheng J.-F."/>
            <person name="Bruce D."/>
            <person name="Goodwin L."/>
            <person name="Pitluck S."/>
            <person name="Saunders E."/>
            <person name="Detter J.C."/>
            <person name="Han C."/>
            <person name="Tapia R."/>
            <person name="Land M."/>
            <person name="Hauser L."/>
            <person name="Kyrpides N."/>
            <person name="Mikhailova N."/>
            <person name="Flores G."/>
            <person name="Reysenbach A.-L."/>
            <person name="Woyke T."/>
        </authorList>
    </citation>
    <scope>NUCLEOTIDE SEQUENCE</scope>
    <source>
        <strain evidence="2">T469</strain>
    </source>
</reference>
<dbReference type="AlphaFoldDB" id="B5I9F8"/>
<dbReference type="GO" id="GO:0006352">
    <property type="term" value="P:DNA-templated transcription initiation"/>
    <property type="evidence" value="ECO:0007669"/>
    <property type="project" value="InterPro"/>
</dbReference>